<dbReference type="InterPro" id="IPR000999">
    <property type="entry name" value="RNase_III_dom"/>
</dbReference>
<dbReference type="AlphaFoldDB" id="A0A9P8NW12"/>
<evidence type="ECO:0000256" key="8">
    <source>
        <dbReference type="PROSITE-ProRule" id="PRU00266"/>
    </source>
</evidence>
<dbReference type="Pfam" id="PF22892">
    <property type="entry name" value="DSRM_MRPL44"/>
    <property type="match status" value="1"/>
</dbReference>
<dbReference type="GO" id="GO:0003735">
    <property type="term" value="F:structural constituent of ribosome"/>
    <property type="evidence" value="ECO:0007669"/>
    <property type="project" value="TreeGrafter"/>
</dbReference>
<dbReference type="GO" id="GO:0006396">
    <property type="term" value="P:RNA processing"/>
    <property type="evidence" value="ECO:0007669"/>
    <property type="project" value="InterPro"/>
</dbReference>
<dbReference type="InterPro" id="IPR014720">
    <property type="entry name" value="dsRBD_dom"/>
</dbReference>
<dbReference type="GO" id="GO:0004525">
    <property type="term" value="F:ribonuclease III activity"/>
    <property type="evidence" value="ECO:0007669"/>
    <property type="project" value="InterPro"/>
</dbReference>
<evidence type="ECO:0000256" key="4">
    <source>
        <dbReference type="ARBA" id="ARBA00023128"/>
    </source>
</evidence>
<name>A0A9P8NW12_9ASCO</name>
<gene>
    <name evidence="11" type="ORF">OGAPHI_007073</name>
</gene>
<dbReference type="SMART" id="SM00535">
    <property type="entry name" value="RIBOc"/>
    <property type="match status" value="1"/>
</dbReference>
<evidence type="ECO:0000256" key="2">
    <source>
        <dbReference type="ARBA" id="ARBA00022884"/>
    </source>
</evidence>
<evidence type="ECO:0000313" key="12">
    <source>
        <dbReference type="Proteomes" id="UP000769157"/>
    </source>
</evidence>
<protein>
    <recommendedName>
        <fullName evidence="7">Large ribosomal subunit protein mL44</fullName>
    </recommendedName>
</protein>
<comment type="similarity">
    <text evidence="6">Belongs to the ribonuclease III family. Mitochondrion-specific ribosomal protein mL44 subfamily.</text>
</comment>
<reference evidence="11" key="2">
    <citation type="submission" date="2021-01" db="EMBL/GenBank/DDBJ databases">
        <authorList>
            <person name="Schikora-Tamarit M.A."/>
        </authorList>
    </citation>
    <scope>NUCLEOTIDE SEQUENCE</scope>
    <source>
        <strain evidence="11">CBS6075</strain>
    </source>
</reference>
<dbReference type="Gene3D" id="3.30.160.20">
    <property type="match status" value="1"/>
</dbReference>
<dbReference type="PANTHER" id="PTHR11207:SF32">
    <property type="entry name" value="LARGE RIBOSOMAL SUBUNIT PROTEIN ML44"/>
    <property type="match status" value="1"/>
</dbReference>
<proteinExistence type="inferred from homology"/>
<sequence length="370" mass="41520">MYQWSSKALGRKSFCLLSRRLISLSSVQGKVQSPKIKTEHRLSYEKANNTRVGDSAIQRPQSATDFGNYKRESFVLNLTEEDALKIPSILALHARLNLSPNFEKRTLVRALTSRMEDNQYADNQQMAIFGSNILSYYVTEYLLSTYPRLPIAILKAATEAYIGDFSLHDVAKNQWGIEADTSTNLEKYLLKEPKLFKFGKLRFDQLVTDVEDGITRFNNASKTSLAASTAFANSARAIVAGVYAADGEASAKEFIDLHILSRKVDISSMFEFEEPGKLITRLLRTKNMELPTIRLISETGRQSSSPTFIVGCFSGDSLLGEGQGSSLKEARIRSCVNALKAFYLYRPLDPKRPSESTFKPMFVDEGESFY</sequence>
<evidence type="ECO:0000256" key="7">
    <source>
        <dbReference type="ARBA" id="ARBA00035187"/>
    </source>
</evidence>
<evidence type="ECO:0000259" key="9">
    <source>
        <dbReference type="PROSITE" id="PS50137"/>
    </source>
</evidence>
<dbReference type="SMART" id="SM00358">
    <property type="entry name" value="DSRM"/>
    <property type="match status" value="1"/>
</dbReference>
<dbReference type="Gene3D" id="1.10.1520.10">
    <property type="entry name" value="Ribonuclease III domain"/>
    <property type="match status" value="1"/>
</dbReference>
<comment type="subcellular location">
    <subcellularLocation>
        <location evidence="1">Mitochondrion</location>
    </subcellularLocation>
</comment>
<dbReference type="InterPro" id="IPR044443">
    <property type="entry name" value="Ribosomal_mL44_DSRM_fung"/>
</dbReference>
<dbReference type="GO" id="GO:0005739">
    <property type="term" value="C:mitochondrion"/>
    <property type="evidence" value="ECO:0007669"/>
    <property type="project" value="TreeGrafter"/>
</dbReference>
<feature type="domain" description="DRBM" evidence="9">
    <location>
        <begin position="274"/>
        <end position="344"/>
    </location>
</feature>
<dbReference type="EMBL" id="JAEUBE010000504">
    <property type="protein sequence ID" value="KAH3660487.1"/>
    <property type="molecule type" value="Genomic_DNA"/>
</dbReference>
<dbReference type="Proteomes" id="UP000769157">
    <property type="component" value="Unassembled WGS sequence"/>
</dbReference>
<keyword evidence="5" id="KW-0687">Ribonucleoprotein</keyword>
<dbReference type="GeneID" id="70239037"/>
<reference evidence="11" key="1">
    <citation type="journal article" date="2021" name="Open Biol.">
        <title>Shared evolutionary footprints suggest mitochondrial oxidative damage underlies multiple complex I losses in fungi.</title>
        <authorList>
            <person name="Schikora-Tamarit M.A."/>
            <person name="Marcet-Houben M."/>
            <person name="Nosek J."/>
            <person name="Gabaldon T."/>
        </authorList>
    </citation>
    <scope>NUCLEOTIDE SEQUENCE</scope>
    <source>
        <strain evidence="11">CBS6075</strain>
    </source>
</reference>
<keyword evidence="2 8" id="KW-0694">RNA-binding</keyword>
<organism evidence="11 12">
    <name type="scientific">Ogataea philodendri</name>
    <dbReference type="NCBI Taxonomy" id="1378263"/>
    <lineage>
        <taxon>Eukaryota</taxon>
        <taxon>Fungi</taxon>
        <taxon>Dikarya</taxon>
        <taxon>Ascomycota</taxon>
        <taxon>Saccharomycotina</taxon>
        <taxon>Pichiomycetes</taxon>
        <taxon>Pichiales</taxon>
        <taxon>Pichiaceae</taxon>
        <taxon>Ogataea</taxon>
    </lineage>
</organism>
<dbReference type="GO" id="GO:0003725">
    <property type="term" value="F:double-stranded RNA binding"/>
    <property type="evidence" value="ECO:0007669"/>
    <property type="project" value="InterPro"/>
</dbReference>
<dbReference type="RefSeq" id="XP_046058190.1">
    <property type="nucleotide sequence ID" value="XM_046208429.1"/>
</dbReference>
<accession>A0A9P8NW12</accession>
<evidence type="ECO:0000256" key="3">
    <source>
        <dbReference type="ARBA" id="ARBA00022980"/>
    </source>
</evidence>
<dbReference type="CDD" id="cd19873">
    <property type="entry name" value="DSRM_MRPL3_like"/>
    <property type="match status" value="1"/>
</dbReference>
<evidence type="ECO:0000313" key="11">
    <source>
        <dbReference type="EMBL" id="KAH3660487.1"/>
    </source>
</evidence>
<feature type="domain" description="RNase III" evidence="10">
    <location>
        <begin position="89"/>
        <end position="172"/>
    </location>
</feature>
<dbReference type="PROSITE" id="PS50137">
    <property type="entry name" value="DS_RBD"/>
    <property type="match status" value="1"/>
</dbReference>
<dbReference type="SUPFAM" id="SSF54768">
    <property type="entry name" value="dsRNA-binding domain-like"/>
    <property type="match status" value="1"/>
</dbReference>
<keyword evidence="4" id="KW-0496">Mitochondrion</keyword>
<dbReference type="PROSITE" id="PS50142">
    <property type="entry name" value="RNASE_3_2"/>
    <property type="match status" value="1"/>
</dbReference>
<dbReference type="PANTHER" id="PTHR11207">
    <property type="entry name" value="RIBONUCLEASE III"/>
    <property type="match status" value="1"/>
</dbReference>
<evidence type="ECO:0000256" key="1">
    <source>
        <dbReference type="ARBA" id="ARBA00004173"/>
    </source>
</evidence>
<keyword evidence="3" id="KW-0689">Ribosomal protein</keyword>
<evidence type="ECO:0000256" key="6">
    <source>
        <dbReference type="ARBA" id="ARBA00024034"/>
    </source>
</evidence>
<dbReference type="OrthoDB" id="67027at2759"/>
<dbReference type="InterPro" id="IPR044444">
    <property type="entry name" value="Ribosomal_mL44_DSRM_metazoa"/>
</dbReference>
<evidence type="ECO:0000259" key="10">
    <source>
        <dbReference type="PROSITE" id="PS50142"/>
    </source>
</evidence>
<dbReference type="SUPFAM" id="SSF69065">
    <property type="entry name" value="RNase III domain-like"/>
    <property type="match status" value="1"/>
</dbReference>
<evidence type="ECO:0000256" key="5">
    <source>
        <dbReference type="ARBA" id="ARBA00023274"/>
    </source>
</evidence>
<keyword evidence="12" id="KW-1185">Reference proteome</keyword>
<dbReference type="InterPro" id="IPR036389">
    <property type="entry name" value="RNase_III_sf"/>
</dbReference>
<comment type="caution">
    <text evidence="11">The sequence shown here is derived from an EMBL/GenBank/DDBJ whole genome shotgun (WGS) entry which is preliminary data.</text>
</comment>